<sequence length="42" mass="4384">MPGSDLSSGGVQTAAEVDSPDYCATVDFFPFAICEAVLRSKT</sequence>
<reference evidence="1 2" key="1">
    <citation type="journal article" name="Front. Microbiol.">
        <title>Sugar Metabolism of the First Thermophilic Planctomycete Thermogutta terrifontis: Comparative Genomic and Transcriptomic Approaches.</title>
        <authorList>
            <person name="Elcheninov A.G."/>
            <person name="Menzel P."/>
            <person name="Gudbergsdottir S.R."/>
            <person name="Slesarev A.I."/>
            <person name="Kadnikov V.V."/>
            <person name="Krogh A."/>
            <person name="Bonch-Osmolovskaya E.A."/>
            <person name="Peng X."/>
            <person name="Kublanov I.V."/>
        </authorList>
    </citation>
    <scope>NUCLEOTIDE SEQUENCE [LARGE SCALE GENOMIC DNA]</scope>
    <source>
        <strain evidence="1 2">R1</strain>
    </source>
</reference>
<keyword evidence="2" id="KW-1185">Reference proteome</keyword>
<accession>A0A286RGR0</accession>
<dbReference type="KEGG" id="ttf:THTE_2524"/>
<gene>
    <name evidence="1" type="ORF">THTE_2524</name>
</gene>
<name>A0A286RGR0_9BACT</name>
<dbReference type="Proteomes" id="UP000215086">
    <property type="component" value="Chromosome"/>
</dbReference>
<evidence type="ECO:0000313" key="1">
    <source>
        <dbReference type="EMBL" id="ASV75126.1"/>
    </source>
</evidence>
<dbReference type="AlphaFoldDB" id="A0A286RGR0"/>
<dbReference type="EMBL" id="CP018477">
    <property type="protein sequence ID" value="ASV75126.1"/>
    <property type="molecule type" value="Genomic_DNA"/>
</dbReference>
<protein>
    <submittedName>
        <fullName evidence="1">Uncharacterized protein</fullName>
    </submittedName>
</protein>
<proteinExistence type="predicted"/>
<organism evidence="1 2">
    <name type="scientific">Thermogutta terrifontis</name>
    <dbReference type="NCBI Taxonomy" id="1331910"/>
    <lineage>
        <taxon>Bacteria</taxon>
        <taxon>Pseudomonadati</taxon>
        <taxon>Planctomycetota</taxon>
        <taxon>Planctomycetia</taxon>
        <taxon>Pirellulales</taxon>
        <taxon>Thermoguttaceae</taxon>
        <taxon>Thermogutta</taxon>
    </lineage>
</organism>
<evidence type="ECO:0000313" key="2">
    <source>
        <dbReference type="Proteomes" id="UP000215086"/>
    </source>
</evidence>